<dbReference type="EMBL" id="ML992667">
    <property type="protein sequence ID" value="KAF2215010.1"/>
    <property type="molecule type" value="Genomic_DNA"/>
</dbReference>
<dbReference type="GO" id="GO:0016740">
    <property type="term" value="F:transferase activity"/>
    <property type="evidence" value="ECO:0007669"/>
    <property type="project" value="UniProtKB-KW"/>
</dbReference>
<organism evidence="1 2">
    <name type="scientific">Cercospora zeae-maydis SCOH1-5</name>
    <dbReference type="NCBI Taxonomy" id="717836"/>
    <lineage>
        <taxon>Eukaryota</taxon>
        <taxon>Fungi</taxon>
        <taxon>Dikarya</taxon>
        <taxon>Ascomycota</taxon>
        <taxon>Pezizomycotina</taxon>
        <taxon>Dothideomycetes</taxon>
        <taxon>Dothideomycetidae</taxon>
        <taxon>Mycosphaerellales</taxon>
        <taxon>Mycosphaerellaceae</taxon>
        <taxon>Cercospora</taxon>
    </lineage>
</organism>
<keyword evidence="1" id="KW-0808">Transferase</keyword>
<dbReference type="AlphaFoldDB" id="A0A6A6FNS7"/>
<dbReference type="OrthoDB" id="414175at2759"/>
<proteinExistence type="predicted"/>
<gene>
    <name evidence="1" type="ORF">CERZMDRAFT_110530</name>
</gene>
<keyword evidence="2" id="KW-1185">Reference proteome</keyword>
<evidence type="ECO:0000313" key="2">
    <source>
        <dbReference type="Proteomes" id="UP000799539"/>
    </source>
</evidence>
<dbReference type="Pfam" id="PF04646">
    <property type="entry name" value="DUF604"/>
    <property type="match status" value="1"/>
</dbReference>
<dbReference type="Proteomes" id="UP000799539">
    <property type="component" value="Unassembled WGS sequence"/>
</dbReference>
<name>A0A6A6FNS7_9PEZI</name>
<reference evidence="1" key="1">
    <citation type="journal article" date="2020" name="Stud. Mycol.">
        <title>101 Dothideomycetes genomes: a test case for predicting lifestyles and emergence of pathogens.</title>
        <authorList>
            <person name="Haridas S."/>
            <person name="Albert R."/>
            <person name="Binder M."/>
            <person name="Bloem J."/>
            <person name="Labutti K."/>
            <person name="Salamov A."/>
            <person name="Andreopoulos B."/>
            <person name="Baker S."/>
            <person name="Barry K."/>
            <person name="Bills G."/>
            <person name="Bluhm B."/>
            <person name="Cannon C."/>
            <person name="Castanera R."/>
            <person name="Culley D."/>
            <person name="Daum C."/>
            <person name="Ezra D."/>
            <person name="Gonzalez J."/>
            <person name="Henrissat B."/>
            <person name="Kuo A."/>
            <person name="Liang C."/>
            <person name="Lipzen A."/>
            <person name="Lutzoni F."/>
            <person name="Magnuson J."/>
            <person name="Mondo S."/>
            <person name="Nolan M."/>
            <person name="Ohm R."/>
            <person name="Pangilinan J."/>
            <person name="Park H.-J."/>
            <person name="Ramirez L."/>
            <person name="Alfaro M."/>
            <person name="Sun H."/>
            <person name="Tritt A."/>
            <person name="Yoshinaga Y."/>
            <person name="Zwiers L.-H."/>
            <person name="Turgeon B."/>
            <person name="Goodwin S."/>
            <person name="Spatafora J."/>
            <person name="Crous P."/>
            <person name="Grigoriev I."/>
        </authorList>
    </citation>
    <scope>NUCLEOTIDE SEQUENCE</scope>
    <source>
        <strain evidence="1">SCOH1-5</strain>
    </source>
</reference>
<dbReference type="PANTHER" id="PTHR10811">
    <property type="entry name" value="FRINGE-RELATED"/>
    <property type="match status" value="1"/>
</dbReference>
<accession>A0A6A6FNS7</accession>
<evidence type="ECO:0000313" key="1">
    <source>
        <dbReference type="EMBL" id="KAF2215010.1"/>
    </source>
</evidence>
<dbReference type="InterPro" id="IPR006740">
    <property type="entry name" value="DUF604"/>
</dbReference>
<protein>
    <submittedName>
        <fullName evidence="1">Glycosyltransferase family 31 protein</fullName>
    </submittedName>
</protein>
<dbReference type="Gene3D" id="3.90.550.50">
    <property type="match status" value="1"/>
</dbReference>
<sequence length="355" mass="40750">MLGVATSMKRIEESLPTFSRWLSHTGSPLLVLLSDQTDLKKVEEDILRTNTQAEALGIELIFEPYHPTFEHDSEGLKNFALATAFDRNRREETKWFGIIDDDTFFLSLRRVLDNLGPYDPRGLWYIGGLTEGHTRVSNEGFKAWGGAGFFISPPLMQILADNAVECTRLDRFFGDLLWRDCIQEVTSPTVHLTEMRGLNQIDLWKDISGWYEAGFNPILTIHHWKSWHIYPVAVGHIVADVAGPDSFLQRYKFGNHTVFTNGFSIAEYPYGLPDLNHVELTMTEDVNVHRPPGQLEFHHSFGHTRPKLELGRDKIQWKFEHAVKTSAGVVRQFYVKKENDDKDVSIIEIDWRHVG</sequence>